<evidence type="ECO:0000313" key="3">
    <source>
        <dbReference type="Proteomes" id="UP000250321"/>
    </source>
</evidence>
<gene>
    <name evidence="2" type="ORF">Pyn_01626</name>
</gene>
<accession>A0A314YL06</accession>
<dbReference type="EMBL" id="PJQY01001018">
    <property type="protein sequence ID" value="PQQ05999.1"/>
    <property type="molecule type" value="Genomic_DNA"/>
</dbReference>
<keyword evidence="3" id="KW-1185">Reference proteome</keyword>
<dbReference type="AlphaFoldDB" id="A0A314YL06"/>
<evidence type="ECO:0000313" key="2">
    <source>
        <dbReference type="EMBL" id="PQQ05999.1"/>
    </source>
</evidence>
<sequence>MEEGEAYSRAPAAVHSGIPNLDTLEPPSCHEPSPKRVSDRSAGALQVGPRRLWLRRRCSHPQNQGGGELPPLLLQPHGSPLLRSALTQLISSR</sequence>
<evidence type="ECO:0000256" key="1">
    <source>
        <dbReference type="SAM" id="MobiDB-lite"/>
    </source>
</evidence>
<comment type="caution">
    <text evidence="2">The sequence shown here is derived from an EMBL/GenBank/DDBJ whole genome shotgun (WGS) entry which is preliminary data.</text>
</comment>
<dbReference type="Proteomes" id="UP000250321">
    <property type="component" value="Unassembled WGS sequence"/>
</dbReference>
<proteinExistence type="predicted"/>
<reference evidence="2 3" key="1">
    <citation type="submission" date="2018-02" db="EMBL/GenBank/DDBJ databases">
        <title>Draft genome of wild Prunus yedoensis var. nudiflora.</title>
        <authorList>
            <person name="Baek S."/>
            <person name="Kim J.-H."/>
            <person name="Choi K."/>
            <person name="Kim G.-B."/>
            <person name="Cho A."/>
            <person name="Jang H."/>
            <person name="Shin C.-H."/>
            <person name="Yu H.-J."/>
            <person name="Mun J.-H."/>
        </authorList>
    </citation>
    <scope>NUCLEOTIDE SEQUENCE [LARGE SCALE GENOMIC DNA]</scope>
    <source>
        <strain evidence="3">cv. Jeju island</strain>
        <tissue evidence="2">Leaf</tissue>
    </source>
</reference>
<name>A0A314YL06_PRUYE</name>
<feature type="region of interest" description="Disordered" evidence="1">
    <location>
        <begin position="1"/>
        <end position="48"/>
    </location>
</feature>
<protein>
    <submittedName>
        <fullName evidence="2">Uncharacterized protein</fullName>
    </submittedName>
</protein>
<organism evidence="2 3">
    <name type="scientific">Prunus yedoensis var. nudiflora</name>
    <dbReference type="NCBI Taxonomy" id="2094558"/>
    <lineage>
        <taxon>Eukaryota</taxon>
        <taxon>Viridiplantae</taxon>
        <taxon>Streptophyta</taxon>
        <taxon>Embryophyta</taxon>
        <taxon>Tracheophyta</taxon>
        <taxon>Spermatophyta</taxon>
        <taxon>Magnoliopsida</taxon>
        <taxon>eudicotyledons</taxon>
        <taxon>Gunneridae</taxon>
        <taxon>Pentapetalae</taxon>
        <taxon>rosids</taxon>
        <taxon>fabids</taxon>
        <taxon>Rosales</taxon>
        <taxon>Rosaceae</taxon>
        <taxon>Amygdaloideae</taxon>
        <taxon>Amygdaleae</taxon>
        <taxon>Prunus</taxon>
    </lineage>
</organism>